<dbReference type="InterPro" id="IPR038078">
    <property type="entry name" value="PhoU-like_sf"/>
</dbReference>
<dbReference type="EMBL" id="AP010904">
    <property type="protein sequence ID" value="BAH73927.1"/>
    <property type="molecule type" value="Genomic_DNA"/>
</dbReference>
<dbReference type="eggNOG" id="COG1392">
    <property type="taxonomic scope" value="Bacteria"/>
</dbReference>
<dbReference type="Gene3D" id="1.20.58.220">
    <property type="entry name" value="Phosphate transport system protein phou homolog 2, domain 2"/>
    <property type="match status" value="1"/>
</dbReference>
<dbReference type="STRING" id="573370.DMR_04360"/>
<comment type="similarity">
    <text evidence="1">Belongs to the UPF0111 family.</text>
</comment>
<protein>
    <recommendedName>
        <fullName evidence="4">Phosphate transport regulator</fullName>
    </recommendedName>
</protein>
<keyword evidence="3" id="KW-1185">Reference proteome</keyword>
<proteinExistence type="inferred from homology"/>
<dbReference type="HOGENOM" id="CLU_791618_0_0_7"/>
<name>C4XHF9_SOLM1</name>
<accession>C4XHF9</accession>
<sequence length="350" mass="39199">MAVAYDICFIKKLARWRNHNLQKGREIFASRQRLGQDGGGCRGNDNIQYVTIAFSCTVNRIRLMRADGGRPYRRQDSPVVGCFLLCSQLTVRPESSKAAGLLTGRPLCRIPWPRAPDRASHAKETMMLSPSLRFLGPRRQDYLPGLLDHYVPISRGMALLGEALGRSLAAGQDAGFKVLAGEIDILEAEADKIKRRIRNHLPAGFLMVVDKTLFLNYTRSQDNILDAVQEAVVWLGLGEFAMPRDLAEAMIECVAQARRTVELLEPALSETVNHVLAGRSDRGEVKGRMHEIRLQHLKVVRSKRSLIAAAYASELEFARVYQIIRFVEYVFRASHSAEGCADILRAMLAR</sequence>
<dbReference type="PANTHER" id="PTHR36536:SF3">
    <property type="entry name" value="UPF0111 PROTEIN HI_1603"/>
    <property type="match status" value="1"/>
</dbReference>
<dbReference type="PANTHER" id="PTHR36536">
    <property type="entry name" value="UPF0111 PROTEIN HI_1603"/>
    <property type="match status" value="1"/>
</dbReference>
<dbReference type="Proteomes" id="UP000009071">
    <property type="component" value="Chromosome"/>
</dbReference>
<organism evidence="2 3">
    <name type="scientific">Solidesulfovibrio magneticus (strain ATCC 700980 / DSM 13731 / RS-1)</name>
    <name type="common">Desulfovibrio magneticus</name>
    <dbReference type="NCBI Taxonomy" id="573370"/>
    <lineage>
        <taxon>Bacteria</taxon>
        <taxon>Pseudomonadati</taxon>
        <taxon>Thermodesulfobacteriota</taxon>
        <taxon>Desulfovibrionia</taxon>
        <taxon>Desulfovibrionales</taxon>
        <taxon>Desulfovibrionaceae</taxon>
        <taxon>Solidesulfovibrio</taxon>
    </lineage>
</organism>
<dbReference type="Pfam" id="PF01865">
    <property type="entry name" value="PhoU_div"/>
    <property type="match status" value="1"/>
</dbReference>
<dbReference type="InterPro" id="IPR002727">
    <property type="entry name" value="DUF47"/>
</dbReference>
<gene>
    <name evidence="2" type="ordered locus">DMR_04360</name>
</gene>
<evidence type="ECO:0000313" key="3">
    <source>
        <dbReference type="Proteomes" id="UP000009071"/>
    </source>
</evidence>
<dbReference type="AlphaFoldDB" id="C4XHF9"/>
<evidence type="ECO:0008006" key="4">
    <source>
        <dbReference type="Google" id="ProtNLM"/>
    </source>
</evidence>
<dbReference type="InterPro" id="IPR018445">
    <property type="entry name" value="Put_Phosphate_transp_reg"/>
</dbReference>
<dbReference type="KEGG" id="dma:DMR_04360"/>
<evidence type="ECO:0000313" key="2">
    <source>
        <dbReference type="EMBL" id="BAH73927.1"/>
    </source>
</evidence>
<evidence type="ECO:0000256" key="1">
    <source>
        <dbReference type="ARBA" id="ARBA00008591"/>
    </source>
</evidence>
<reference evidence="2 3" key="1">
    <citation type="journal article" date="2009" name="Genome Res.">
        <title>Whole genome sequence of Desulfovibrio magneticus strain RS-1 revealed common gene clusters in magnetotactic bacteria.</title>
        <authorList>
            <person name="Nakazawa H."/>
            <person name="Arakaki A."/>
            <person name="Narita-Yamada S."/>
            <person name="Yashiro I."/>
            <person name="Jinno K."/>
            <person name="Aoki N."/>
            <person name="Tsuruyama A."/>
            <person name="Okamura Y."/>
            <person name="Tanikawa S."/>
            <person name="Fujita N."/>
            <person name="Takeyama H."/>
            <person name="Matsunaga T."/>
        </authorList>
    </citation>
    <scope>NUCLEOTIDE SEQUENCE [LARGE SCALE GENOMIC DNA]</scope>
    <source>
        <strain evidence="3">ATCC 700980 / DSM 13731 / RS-1</strain>
    </source>
</reference>